<comment type="cofactor">
    <cofactor evidence="2">
        <name>Fe(2+)</name>
        <dbReference type="ChEBI" id="CHEBI:29033"/>
    </cofactor>
    <text evidence="2">Binds 1 Fe(2+) ion.</text>
</comment>
<feature type="active site" evidence="2">
    <location>
        <position position="154"/>
    </location>
</feature>
<accession>A0AAJ1PQW9</accession>
<keyword evidence="4" id="KW-1185">Reference proteome</keyword>
<dbReference type="Gene3D" id="3.90.45.10">
    <property type="entry name" value="Peptide deformylase"/>
    <property type="match status" value="1"/>
</dbReference>
<keyword evidence="2" id="KW-0648">Protein biosynthesis</keyword>
<keyword evidence="2" id="KW-0479">Metal-binding</keyword>
<comment type="similarity">
    <text evidence="1 2">Belongs to the polypeptide deformylase family.</text>
</comment>
<dbReference type="InterPro" id="IPR036821">
    <property type="entry name" value="Peptide_deformylase_sf"/>
</dbReference>
<sequence>MFKVKLVELPEKILREKSKDVPLPLSVEDIELAEKMIWHVTDSQKEGSQFRAAVGVAAIQYGIPKKMFYFRVPDNDGKIIVEDLMINPYFEAYSDYKLALNTGEGCLSVNEKWPNQEGYIYRPARVILKGYSYLTKKDVTHDLSGYAAIVAGHEMDHLNGMLFIDRINRKDPFYKPKNSELI</sequence>
<feature type="binding site" evidence="2">
    <location>
        <position position="106"/>
    </location>
    <ligand>
        <name>Fe cation</name>
        <dbReference type="ChEBI" id="CHEBI:24875"/>
    </ligand>
</feature>
<dbReference type="GO" id="GO:0046872">
    <property type="term" value="F:metal ion binding"/>
    <property type="evidence" value="ECO:0007669"/>
    <property type="project" value="UniProtKB-KW"/>
</dbReference>
<dbReference type="Pfam" id="PF01327">
    <property type="entry name" value="Pep_deformylase"/>
    <property type="match status" value="1"/>
</dbReference>
<dbReference type="PANTHER" id="PTHR10458:SF22">
    <property type="entry name" value="PEPTIDE DEFORMYLASE"/>
    <property type="match status" value="1"/>
</dbReference>
<dbReference type="PANTHER" id="PTHR10458">
    <property type="entry name" value="PEPTIDE DEFORMYLASE"/>
    <property type="match status" value="1"/>
</dbReference>
<dbReference type="Proteomes" id="UP001224428">
    <property type="component" value="Unassembled WGS sequence"/>
</dbReference>
<feature type="binding site" evidence="2">
    <location>
        <position position="157"/>
    </location>
    <ligand>
        <name>Fe cation</name>
        <dbReference type="ChEBI" id="CHEBI:24875"/>
    </ligand>
</feature>
<evidence type="ECO:0000313" key="3">
    <source>
        <dbReference type="EMBL" id="MDJ1645694.1"/>
    </source>
</evidence>
<dbReference type="EC" id="3.5.1.88" evidence="2"/>
<evidence type="ECO:0000256" key="2">
    <source>
        <dbReference type="HAMAP-Rule" id="MF_00163"/>
    </source>
</evidence>
<protein>
    <recommendedName>
        <fullName evidence="2">Peptide deformylase</fullName>
        <shortName evidence="2">PDF</shortName>
        <ecNumber evidence="2">3.5.1.88</ecNumber>
    </recommendedName>
    <alternativeName>
        <fullName evidence="2">Polypeptide deformylase</fullName>
    </alternativeName>
</protein>
<feature type="binding site" evidence="2">
    <location>
        <position position="153"/>
    </location>
    <ligand>
        <name>Fe cation</name>
        <dbReference type="ChEBI" id="CHEBI:24875"/>
    </ligand>
</feature>
<organism evidence="3 4">
    <name type="scientific">Mycoplasma phocimorsus</name>
    <dbReference type="NCBI Taxonomy" id="3045839"/>
    <lineage>
        <taxon>Bacteria</taxon>
        <taxon>Bacillati</taxon>
        <taxon>Mycoplasmatota</taxon>
        <taxon>Mollicutes</taxon>
        <taxon>Mycoplasmataceae</taxon>
        <taxon>Mycoplasma</taxon>
    </lineage>
</organism>
<dbReference type="PRINTS" id="PR01576">
    <property type="entry name" value="PDEFORMYLASE"/>
</dbReference>
<dbReference type="GO" id="GO:0042586">
    <property type="term" value="F:peptide deformylase activity"/>
    <property type="evidence" value="ECO:0007669"/>
    <property type="project" value="UniProtKB-UniRule"/>
</dbReference>
<gene>
    <name evidence="2" type="primary">def</name>
    <name evidence="3" type="ORF">QLQ80_01145</name>
</gene>
<comment type="function">
    <text evidence="2">Removes the formyl group from the N-terminal Met of newly synthesized proteins. Requires at least a dipeptide for an efficient rate of reaction. N-terminal L-methionine is a prerequisite for activity but the enzyme has broad specificity at other positions.</text>
</comment>
<dbReference type="RefSeq" id="WP_283823613.1">
    <property type="nucleotide sequence ID" value="NZ_JASDAY010000022.1"/>
</dbReference>
<dbReference type="InterPro" id="IPR023635">
    <property type="entry name" value="Peptide_deformylase"/>
</dbReference>
<dbReference type="EMBL" id="JASDDP010000011">
    <property type="protein sequence ID" value="MDJ1645694.1"/>
    <property type="molecule type" value="Genomic_DNA"/>
</dbReference>
<dbReference type="AlphaFoldDB" id="A0AAJ1PQW9"/>
<dbReference type="GO" id="GO:0006412">
    <property type="term" value="P:translation"/>
    <property type="evidence" value="ECO:0007669"/>
    <property type="project" value="UniProtKB-UniRule"/>
</dbReference>
<proteinExistence type="inferred from homology"/>
<comment type="catalytic activity">
    <reaction evidence="2">
        <text>N-terminal N-formyl-L-methionyl-[peptide] + H2O = N-terminal L-methionyl-[peptide] + formate</text>
        <dbReference type="Rhea" id="RHEA:24420"/>
        <dbReference type="Rhea" id="RHEA-COMP:10639"/>
        <dbReference type="Rhea" id="RHEA-COMP:10640"/>
        <dbReference type="ChEBI" id="CHEBI:15377"/>
        <dbReference type="ChEBI" id="CHEBI:15740"/>
        <dbReference type="ChEBI" id="CHEBI:49298"/>
        <dbReference type="ChEBI" id="CHEBI:64731"/>
        <dbReference type="EC" id="3.5.1.88"/>
    </reaction>
</comment>
<keyword evidence="2" id="KW-0408">Iron</keyword>
<name>A0AAJ1PQW9_9MOLU</name>
<evidence type="ECO:0000256" key="1">
    <source>
        <dbReference type="ARBA" id="ARBA00010759"/>
    </source>
</evidence>
<evidence type="ECO:0000313" key="4">
    <source>
        <dbReference type="Proteomes" id="UP001224428"/>
    </source>
</evidence>
<dbReference type="HAMAP" id="MF_00163">
    <property type="entry name" value="Pep_deformylase"/>
    <property type="match status" value="1"/>
</dbReference>
<dbReference type="SUPFAM" id="SSF56420">
    <property type="entry name" value="Peptide deformylase"/>
    <property type="match status" value="1"/>
</dbReference>
<dbReference type="PIRSF" id="PIRSF004749">
    <property type="entry name" value="Pep_def"/>
    <property type="match status" value="1"/>
</dbReference>
<comment type="caution">
    <text evidence="3">The sequence shown here is derived from an EMBL/GenBank/DDBJ whole genome shotgun (WGS) entry which is preliminary data.</text>
</comment>
<keyword evidence="2" id="KW-0378">Hydrolase</keyword>
<reference evidence="3" key="1">
    <citation type="submission" date="2023-05" db="EMBL/GenBank/DDBJ databases">
        <title>Mycoplasma phocimorsus sp. nov., isolated from Scandinavian patients with seal finger or septic arthritis after contact with seals.</title>
        <authorList>
            <person name="Skafte-Holm A."/>
            <person name="Pedersen T.R."/>
            <person name="Froelund M."/>
            <person name="Stegger M."/>
            <person name="Qvortrup K."/>
            <person name="Michaels D.L."/>
            <person name="Brown D.R."/>
            <person name="Jensen J.S."/>
        </authorList>
    </citation>
    <scope>NUCLEOTIDE SEQUENCE</scope>
    <source>
        <strain evidence="3">M5725</strain>
    </source>
</reference>